<accession>A0AAV5P9T0</accession>
<dbReference type="EMBL" id="BSTG01000005">
    <property type="protein sequence ID" value="GLY58810.1"/>
    <property type="molecule type" value="Genomic_DNA"/>
</dbReference>
<evidence type="ECO:0000313" key="3">
    <source>
        <dbReference type="Proteomes" id="UP001165168"/>
    </source>
</evidence>
<dbReference type="Proteomes" id="UP001165168">
    <property type="component" value="Unassembled WGS sequence"/>
</dbReference>
<reference evidence="2" key="1">
    <citation type="submission" date="2023-03" db="EMBL/GenBank/DDBJ databases">
        <title>Cellulosimicrobium cellulans NBRC 103059.</title>
        <authorList>
            <person name="Ichikawa N."/>
            <person name="Sato H."/>
            <person name="Tonouchi N."/>
        </authorList>
    </citation>
    <scope>NUCLEOTIDE SEQUENCE</scope>
    <source>
        <strain evidence="2">NBRC 103059</strain>
    </source>
</reference>
<comment type="caution">
    <text evidence="2">The sequence shown here is derived from an EMBL/GenBank/DDBJ whole genome shotgun (WGS) entry which is preliminary data.</text>
</comment>
<feature type="compositionally biased region" description="Low complexity" evidence="1">
    <location>
        <begin position="55"/>
        <end position="66"/>
    </location>
</feature>
<organism evidence="2 3">
    <name type="scientific">Cellulosimicrobium cellulans</name>
    <name type="common">Arthrobacter luteus</name>
    <dbReference type="NCBI Taxonomy" id="1710"/>
    <lineage>
        <taxon>Bacteria</taxon>
        <taxon>Bacillati</taxon>
        <taxon>Actinomycetota</taxon>
        <taxon>Actinomycetes</taxon>
        <taxon>Micrococcales</taxon>
        <taxon>Promicromonosporaceae</taxon>
        <taxon>Cellulosimicrobium</taxon>
    </lineage>
</organism>
<dbReference type="AlphaFoldDB" id="A0AAV5P9T0"/>
<proteinExistence type="predicted"/>
<name>A0AAV5P9T0_CELCE</name>
<evidence type="ECO:0000256" key="1">
    <source>
        <dbReference type="SAM" id="MobiDB-lite"/>
    </source>
</evidence>
<protein>
    <submittedName>
        <fullName evidence="2">Uncharacterized protein</fullName>
    </submittedName>
</protein>
<evidence type="ECO:0000313" key="2">
    <source>
        <dbReference type="EMBL" id="GLY58810.1"/>
    </source>
</evidence>
<sequence length="121" mass="12523">MARLRPARSLISLRLPTLGGAATPLCPASGEAWCEVRARGRCLCSGSTPAHPRSATARADAGASADADADERVSHDGFAPSAVWGYADMPKAHPVWGGPSVKGCPAASYSPTPSPGQYHRR</sequence>
<feature type="region of interest" description="Disordered" evidence="1">
    <location>
        <begin position="47"/>
        <end position="74"/>
    </location>
</feature>
<gene>
    <name evidence="2" type="ORF">Ccel01_34120</name>
</gene>